<gene>
    <name evidence="1" type="ORF">F5147DRAFT_568656</name>
</gene>
<protein>
    <submittedName>
        <fullName evidence="1">Uncharacterized protein</fullName>
    </submittedName>
</protein>
<dbReference type="AlphaFoldDB" id="A0A9P7FG39"/>
<comment type="caution">
    <text evidence="1">The sequence shown here is derived from an EMBL/GenBank/DDBJ whole genome shotgun (WGS) entry which is preliminary data.</text>
</comment>
<dbReference type="EMBL" id="JABBWM010000007">
    <property type="protein sequence ID" value="KAG2115726.1"/>
    <property type="molecule type" value="Genomic_DNA"/>
</dbReference>
<dbReference type="OrthoDB" id="2688210at2759"/>
<keyword evidence="2" id="KW-1185">Reference proteome</keyword>
<accession>A0A9P7FG39</accession>
<evidence type="ECO:0000313" key="2">
    <source>
        <dbReference type="Proteomes" id="UP000823399"/>
    </source>
</evidence>
<name>A0A9P7FG39_9AGAM</name>
<dbReference type="RefSeq" id="XP_041297105.1">
    <property type="nucleotide sequence ID" value="XM_041430910.1"/>
</dbReference>
<organism evidence="1 2">
    <name type="scientific">Suillus discolor</name>
    <dbReference type="NCBI Taxonomy" id="1912936"/>
    <lineage>
        <taxon>Eukaryota</taxon>
        <taxon>Fungi</taxon>
        <taxon>Dikarya</taxon>
        <taxon>Basidiomycota</taxon>
        <taxon>Agaricomycotina</taxon>
        <taxon>Agaricomycetes</taxon>
        <taxon>Agaricomycetidae</taxon>
        <taxon>Boletales</taxon>
        <taxon>Suillineae</taxon>
        <taxon>Suillaceae</taxon>
        <taxon>Suillus</taxon>
    </lineage>
</organism>
<sequence>MTRLSADPHLEQCPDFTSTDLQSSCAPLLGPSTTDEQAAAILTTIWTATNSTLRIRWQGQLAADALAAAEEQRIIDEASTQHVAAEKLQADLLAEEDKKKNRLHHIPIPDRPCPTRASEAILVSDFALRKLDKVQFIELYYWTNKGLADARLNFHTTDDDSLVPTTATDGSTTWIAANAACPASGVIADHLLAPLDFSHAIPRFIASLQQRGWDSSRVLMLANFFGALMSHTYWTSDNALERHALLAYQEEQRRAWHQAIPLPAGAWNIALIDEVELSRTFDRLYHAERERADLDFEFKVRSFILKFQIDINVVCFISTCYPHLLS</sequence>
<proteinExistence type="predicted"/>
<dbReference type="Proteomes" id="UP000823399">
    <property type="component" value="Unassembled WGS sequence"/>
</dbReference>
<reference evidence="1" key="1">
    <citation type="journal article" date="2020" name="New Phytol.">
        <title>Comparative genomics reveals dynamic genome evolution in host specialist ectomycorrhizal fungi.</title>
        <authorList>
            <person name="Lofgren L.A."/>
            <person name="Nguyen N.H."/>
            <person name="Vilgalys R."/>
            <person name="Ruytinx J."/>
            <person name="Liao H.L."/>
            <person name="Branco S."/>
            <person name="Kuo A."/>
            <person name="LaButti K."/>
            <person name="Lipzen A."/>
            <person name="Andreopoulos W."/>
            <person name="Pangilinan J."/>
            <person name="Riley R."/>
            <person name="Hundley H."/>
            <person name="Na H."/>
            <person name="Barry K."/>
            <person name="Grigoriev I.V."/>
            <person name="Stajich J.E."/>
            <person name="Kennedy P.G."/>
        </authorList>
    </citation>
    <scope>NUCLEOTIDE SEQUENCE</scope>
    <source>
        <strain evidence="1">FC423</strain>
    </source>
</reference>
<evidence type="ECO:0000313" key="1">
    <source>
        <dbReference type="EMBL" id="KAG2115726.1"/>
    </source>
</evidence>
<dbReference type="GeneID" id="64693169"/>